<dbReference type="PANTHER" id="PTHR23143:SF23">
    <property type="entry name" value="ZINC FINGER PROTEIN 729-LIKE"/>
    <property type="match status" value="1"/>
</dbReference>
<dbReference type="Gene3D" id="2.150.10.10">
    <property type="entry name" value="Serralysin-like metalloprotease, C-terminal"/>
    <property type="match status" value="1"/>
</dbReference>
<protein>
    <recommendedName>
        <fullName evidence="3">Peptidase S74 domain-containing protein</fullName>
    </recommendedName>
</protein>
<sequence>MKGHPEEERKPGEEEEEDFFKDYLGCLKQKTKDCIIKKIDEIITNSKLKFVNDIAILGVKIEEQELKFDDQQVEIDDLQVKIDNQQVKIDAQVVKIEEQMVNIAEQMVNIKEQGLKIDAQGLKIEEQMVNIAAQMGNIEEQRLKIDTQGLKIDAQGLKIEEHGVKIEEQGVKIADLDNTYIKEYFRATDPGKIKKTIDVNDSSIRVGLSTIADYDGNPSSFTNKNLLGNISLGNSCLGNLVAQDKIQLIKGKRNVSIGNGVLGFNESGDFNTGIGHNGMINNISGSANSAYGYAALSDNLVGINNTAIGSSALTYNFGSNNSALGRWAGKPLDGKTNLYWDWTTCLGSQTQATNSYQVVLGTDLQTVHQFFPSQIKSSDPRFQKNSEPCSLSLNFINKLKPIQFQTLNSNPIDKTSRTYLGLNAKDVKAALNSDKDSDKATDKDYALYTNEALRGGFVGETVSYEQLIPAMINAIQDLSKQVEEMKEVIEKFKGRKRFGFA</sequence>
<evidence type="ECO:0000256" key="1">
    <source>
        <dbReference type="SAM" id="Coils"/>
    </source>
</evidence>
<evidence type="ECO:0008006" key="3">
    <source>
        <dbReference type="Google" id="ProtNLM"/>
    </source>
</evidence>
<dbReference type="EMBL" id="MN740949">
    <property type="protein sequence ID" value="QHU19405.1"/>
    <property type="molecule type" value="Genomic_DNA"/>
</dbReference>
<organism evidence="2">
    <name type="scientific">viral metagenome</name>
    <dbReference type="NCBI Taxonomy" id="1070528"/>
    <lineage>
        <taxon>unclassified sequences</taxon>
        <taxon>metagenomes</taxon>
        <taxon>organismal metagenomes</taxon>
    </lineage>
</organism>
<dbReference type="AlphaFoldDB" id="A0A6C0KN33"/>
<proteinExistence type="predicted"/>
<accession>A0A6C0KN33</accession>
<keyword evidence="1" id="KW-0175">Coiled coil</keyword>
<reference evidence="2" key="1">
    <citation type="journal article" date="2020" name="Nature">
        <title>Giant virus diversity and host interactions through global metagenomics.</title>
        <authorList>
            <person name="Schulz F."/>
            <person name="Roux S."/>
            <person name="Paez-Espino D."/>
            <person name="Jungbluth S."/>
            <person name="Walsh D.A."/>
            <person name="Denef V.J."/>
            <person name="McMahon K.D."/>
            <person name="Konstantinidis K.T."/>
            <person name="Eloe-Fadrosh E.A."/>
            <person name="Kyrpides N.C."/>
            <person name="Woyke T."/>
        </authorList>
    </citation>
    <scope>NUCLEOTIDE SEQUENCE</scope>
    <source>
        <strain evidence="2">GVMAG-S-3300013014-104</strain>
    </source>
</reference>
<name>A0A6C0KN33_9ZZZZ</name>
<feature type="coiled-coil region" evidence="1">
    <location>
        <begin position="61"/>
        <end position="113"/>
    </location>
</feature>
<evidence type="ECO:0000313" key="2">
    <source>
        <dbReference type="EMBL" id="QHU19405.1"/>
    </source>
</evidence>
<dbReference type="PANTHER" id="PTHR23143">
    <property type="entry name" value="TRICHOHYALIN-RELATED"/>
    <property type="match status" value="1"/>
</dbReference>
<dbReference type="InterPro" id="IPR026737">
    <property type="entry name" value="GOLGA6L"/>
</dbReference>
<dbReference type="InterPro" id="IPR011049">
    <property type="entry name" value="Serralysin-like_metalloprot_C"/>
</dbReference>